<organism evidence="2 3">
    <name type="scientific">Pseudolabrys taiwanensis</name>
    <dbReference type="NCBI Taxonomy" id="331696"/>
    <lineage>
        <taxon>Bacteria</taxon>
        <taxon>Pseudomonadati</taxon>
        <taxon>Pseudomonadota</taxon>
        <taxon>Alphaproteobacteria</taxon>
        <taxon>Hyphomicrobiales</taxon>
        <taxon>Xanthobacteraceae</taxon>
        <taxon>Pseudolabrys</taxon>
    </lineage>
</organism>
<dbReference type="Proteomes" id="UP000254889">
    <property type="component" value="Chromosome"/>
</dbReference>
<evidence type="ECO:0000259" key="1">
    <source>
        <dbReference type="Pfam" id="PF17194"/>
    </source>
</evidence>
<evidence type="ECO:0000313" key="2">
    <source>
        <dbReference type="EMBL" id="AXK81545.1"/>
    </source>
</evidence>
<dbReference type="InterPro" id="IPR021561">
    <property type="entry name" value="AbiEi_3"/>
</dbReference>
<dbReference type="Pfam" id="PF11459">
    <property type="entry name" value="AbiEi_3"/>
    <property type="match status" value="1"/>
</dbReference>
<protein>
    <recommendedName>
        <fullName evidence="1">Transcriptional regulator AbiEi antitoxin N-terminal domain-containing protein</fullName>
    </recommendedName>
</protein>
<accession>A0A345ZX98</accession>
<feature type="domain" description="Transcriptional regulator AbiEi antitoxin N-terminal" evidence="1">
    <location>
        <begin position="8"/>
        <end position="96"/>
    </location>
</feature>
<name>A0A345ZX98_9HYPH</name>
<dbReference type="OrthoDB" id="1550938at2"/>
<keyword evidence="3" id="KW-1185">Reference proteome</keyword>
<proteinExistence type="predicted"/>
<sequence>MTTQLPRKLNQLRQDLPEGLLVDAAWLSDHGYTTSLVSKYVAAGYLERPAGRVYRKPRGTLSWEQAVISLQTLLYRTPLAVGGHTALELQGYEHYLPRTTRQVHLYGPSAPPGWLSKLPLSVRFAFHNSARLFSPDAGLPPQGDLNRANAQAEKDAAEKGFVIQSWGQWRWPLVISSPERALLELLDELPDHESFEHVDKLVESLSTLSPRRMQTLLQACRSVKAKRLFFFFADRHSHAWKNRISKTQVDLGHGKRMLVKGGVLDRTYQITVPRRFDAV</sequence>
<dbReference type="KEGG" id="ptaw:DW352_14090"/>
<dbReference type="RefSeq" id="WP_115691924.1">
    <property type="nucleotide sequence ID" value="NZ_CP031417.1"/>
</dbReference>
<gene>
    <name evidence="2" type="ORF">DW352_14090</name>
</gene>
<dbReference type="InterPro" id="IPR033455">
    <property type="entry name" value="AbiEi_3_N"/>
</dbReference>
<dbReference type="EMBL" id="CP031417">
    <property type="protein sequence ID" value="AXK81545.1"/>
    <property type="molecule type" value="Genomic_DNA"/>
</dbReference>
<dbReference type="AlphaFoldDB" id="A0A345ZX98"/>
<reference evidence="2 3" key="1">
    <citation type="submission" date="2018-07" db="EMBL/GenBank/DDBJ databases">
        <authorList>
            <person name="Quirk P.G."/>
            <person name="Krulwich T.A."/>
        </authorList>
    </citation>
    <scope>NUCLEOTIDE SEQUENCE [LARGE SCALE GENOMIC DNA]</scope>
    <source>
        <strain evidence="2 3">CC-BB4</strain>
    </source>
</reference>
<evidence type="ECO:0000313" key="3">
    <source>
        <dbReference type="Proteomes" id="UP000254889"/>
    </source>
</evidence>
<dbReference type="Pfam" id="PF17194">
    <property type="entry name" value="AbiEi_3_N"/>
    <property type="match status" value="1"/>
</dbReference>